<dbReference type="EC" id="2.1.1.64" evidence="1"/>
<keyword evidence="1" id="KW-0808">Transferase</keyword>
<dbReference type="PANTHER" id="PTHR43861:SF6">
    <property type="entry name" value="METHYLTRANSFERASE TYPE 11"/>
    <property type="match status" value="1"/>
</dbReference>
<dbReference type="Proteomes" id="UP000038083">
    <property type="component" value="Unassembled WGS sequence"/>
</dbReference>
<proteinExistence type="predicted"/>
<accession>A0A0B7HHW6</accession>
<dbReference type="Gene3D" id="3.40.50.150">
    <property type="entry name" value="Vaccinia Virus protein VP39"/>
    <property type="match status" value="1"/>
</dbReference>
<dbReference type="EMBL" id="CDOG01000023">
    <property type="protein sequence ID" value="CEN37964.1"/>
    <property type="molecule type" value="Genomic_DNA"/>
</dbReference>
<protein>
    <submittedName>
        <fullName evidence="1">3,4-dihydroxy-5-hexaprenylbenzoate methyltransferase</fullName>
        <ecNumber evidence="1">2.1.1.64</ecNumber>
    </submittedName>
</protein>
<evidence type="ECO:0000313" key="1">
    <source>
        <dbReference type="EMBL" id="CEN37964.1"/>
    </source>
</evidence>
<name>A0A0B7HHW6_9FLAO</name>
<dbReference type="AlphaFoldDB" id="A0A0B7HHW6"/>
<dbReference type="Pfam" id="PF13489">
    <property type="entry name" value="Methyltransf_23"/>
    <property type="match status" value="1"/>
</dbReference>
<dbReference type="InterPro" id="IPR029063">
    <property type="entry name" value="SAM-dependent_MTases_sf"/>
</dbReference>
<dbReference type="CDD" id="cd02440">
    <property type="entry name" value="AdoMet_MTases"/>
    <property type="match status" value="1"/>
</dbReference>
<reference evidence="1 2" key="1">
    <citation type="submission" date="2015-01" db="EMBL/GenBank/DDBJ databases">
        <authorList>
            <person name="MANFREDI Pablo"/>
        </authorList>
    </citation>
    <scope>NUCLEOTIDE SEQUENCE [LARGE SCALE GENOMIC DNA]</scope>
    <source>
        <strain evidence="1 2">Ccy74</strain>
    </source>
</reference>
<dbReference type="PANTHER" id="PTHR43861">
    <property type="entry name" value="TRANS-ACONITATE 2-METHYLTRANSFERASE-RELATED"/>
    <property type="match status" value="1"/>
</dbReference>
<organism evidence="1 2">
    <name type="scientific">Capnocytophaga cynodegmi</name>
    <dbReference type="NCBI Taxonomy" id="28189"/>
    <lineage>
        <taxon>Bacteria</taxon>
        <taxon>Pseudomonadati</taxon>
        <taxon>Bacteroidota</taxon>
        <taxon>Flavobacteriia</taxon>
        <taxon>Flavobacteriales</taxon>
        <taxon>Flavobacteriaceae</taxon>
        <taxon>Capnocytophaga</taxon>
    </lineage>
</organism>
<dbReference type="GO" id="GO:0032259">
    <property type="term" value="P:methylation"/>
    <property type="evidence" value="ECO:0007669"/>
    <property type="project" value="UniProtKB-KW"/>
</dbReference>
<keyword evidence="1" id="KW-0489">Methyltransferase</keyword>
<dbReference type="SUPFAM" id="SSF53335">
    <property type="entry name" value="S-adenosyl-L-methionine-dependent methyltransferases"/>
    <property type="match status" value="1"/>
</dbReference>
<gene>
    <name evidence="1" type="ORF">CCYN74_30027</name>
</gene>
<sequence length="285" mass="33760">MLNIFLYFIMKIKDYSISQEEFELIYNSNLELLKTQPIPKKLSKYYESDVYISHTDSKKTLFDKVYQAVKNINLKSKIRIISKYKKEKIQLLDIGAGTGDFVLSCKKQMNWETTGIEPNEKARQLAEKKQIRLLENYDDLKEKSFDVITLWHVLEHIPDLENQIQKINSLLKEDGILIVAVPNYKSWDAQHYKQFWAAYDVPRHLWHFSKTSIQKIFIPKGFQLLEIKPMLFDAFYVSILSEQYKTGKKNFIKGFINGTRSNLYGMRKKEFSSHIYILQKVKNDF</sequence>
<evidence type="ECO:0000313" key="2">
    <source>
        <dbReference type="Proteomes" id="UP000038083"/>
    </source>
</evidence>
<dbReference type="GO" id="GO:0061542">
    <property type="term" value="F:3-demethylubiquinol 3-O-methyltransferase activity"/>
    <property type="evidence" value="ECO:0007669"/>
    <property type="project" value="UniProtKB-EC"/>
</dbReference>